<dbReference type="EMBL" id="JACBYW010000005">
    <property type="protein sequence ID" value="NYH79704.1"/>
    <property type="molecule type" value="Genomic_DNA"/>
</dbReference>
<organism evidence="1 2">
    <name type="scientific">Actinopolyspora biskrensis</name>
    <dbReference type="NCBI Taxonomy" id="1470178"/>
    <lineage>
        <taxon>Bacteria</taxon>
        <taxon>Bacillati</taxon>
        <taxon>Actinomycetota</taxon>
        <taxon>Actinomycetes</taxon>
        <taxon>Actinopolysporales</taxon>
        <taxon>Actinopolysporaceae</taxon>
        <taxon>Actinopolyspora</taxon>
    </lineage>
</organism>
<evidence type="ECO:0008006" key="3">
    <source>
        <dbReference type="Google" id="ProtNLM"/>
    </source>
</evidence>
<reference evidence="1 2" key="1">
    <citation type="submission" date="2020-07" db="EMBL/GenBank/DDBJ databases">
        <title>Genomic Encyclopedia of Type Strains, Phase III (KMG-III): the genomes of soil and plant-associated and newly described type strains.</title>
        <authorList>
            <person name="Whitman W."/>
        </authorList>
    </citation>
    <scope>NUCLEOTIDE SEQUENCE [LARGE SCALE GENOMIC DNA]</scope>
    <source>
        <strain evidence="1 2">CECT 8576</strain>
    </source>
</reference>
<dbReference type="InterPro" id="IPR009097">
    <property type="entry name" value="Cyclic_Pdiesterase"/>
</dbReference>
<sequence length="209" mass="22904">MTDMPHADQVRKHAPWNRGLRSGSSLAWLLPLGDRPELRKLANQYQYSLRDLPGFDPVPLEWMHILLQEVEDNEQAPAGRAEELLRAARERLSSFAPLSLSFHGGLVLSESLALPAEPQATLTDLRGRLREVTAEVLGSEPPETPDEIDQHVSLAYATADGPAVFAKATLDATVADPVTLSVPAISLVELNREQACSEWNRIGEVELSG</sequence>
<name>A0A852YX72_9ACTN</name>
<keyword evidence="2" id="KW-1185">Reference proteome</keyword>
<accession>A0A852YX72</accession>
<dbReference type="Proteomes" id="UP000548304">
    <property type="component" value="Unassembled WGS sequence"/>
</dbReference>
<evidence type="ECO:0000313" key="1">
    <source>
        <dbReference type="EMBL" id="NYH79704.1"/>
    </source>
</evidence>
<proteinExistence type="predicted"/>
<protein>
    <recommendedName>
        <fullName evidence="3">2'-5' RNA ligase superfamily protein</fullName>
    </recommendedName>
</protein>
<dbReference type="Gene3D" id="3.90.1140.10">
    <property type="entry name" value="Cyclic phosphodiesterase"/>
    <property type="match status" value="1"/>
</dbReference>
<dbReference type="Pfam" id="PF13563">
    <property type="entry name" value="2_5_RNA_ligase2"/>
    <property type="match status" value="1"/>
</dbReference>
<evidence type="ECO:0000313" key="2">
    <source>
        <dbReference type="Proteomes" id="UP000548304"/>
    </source>
</evidence>
<dbReference type="SUPFAM" id="SSF55144">
    <property type="entry name" value="LigT-like"/>
    <property type="match status" value="1"/>
</dbReference>
<gene>
    <name evidence="1" type="ORF">FHR84_003042</name>
</gene>
<comment type="caution">
    <text evidence="1">The sequence shown here is derived from an EMBL/GenBank/DDBJ whole genome shotgun (WGS) entry which is preliminary data.</text>
</comment>
<dbReference type="AlphaFoldDB" id="A0A852YX72"/>